<accession>A0A173T3I8</accession>
<organism evidence="1 2">
    <name type="scientific">Roseburia faecis</name>
    <dbReference type="NCBI Taxonomy" id="301302"/>
    <lineage>
        <taxon>Bacteria</taxon>
        <taxon>Bacillati</taxon>
        <taxon>Bacillota</taxon>
        <taxon>Clostridia</taxon>
        <taxon>Lachnospirales</taxon>
        <taxon>Lachnospiraceae</taxon>
        <taxon>Roseburia</taxon>
    </lineage>
</organism>
<dbReference type="RefSeq" id="WP_055262648.1">
    <property type="nucleotide sequence ID" value="NZ_CYXV01000007.1"/>
</dbReference>
<evidence type="ECO:0000313" key="1">
    <source>
        <dbReference type="EMBL" id="CUM97312.1"/>
    </source>
</evidence>
<dbReference type="EMBL" id="CYXV01000007">
    <property type="protein sequence ID" value="CUM97312.1"/>
    <property type="molecule type" value="Genomic_DNA"/>
</dbReference>
<reference evidence="1 2" key="1">
    <citation type="submission" date="2015-09" db="EMBL/GenBank/DDBJ databases">
        <authorList>
            <consortium name="Pathogen Informatics"/>
        </authorList>
    </citation>
    <scope>NUCLEOTIDE SEQUENCE [LARGE SCALE GENOMIC DNA]</scope>
    <source>
        <strain evidence="1 2">2789STDY5608863</strain>
    </source>
</reference>
<evidence type="ECO:0000313" key="2">
    <source>
        <dbReference type="Proteomes" id="UP000095495"/>
    </source>
</evidence>
<gene>
    <name evidence="1" type="ORF">ERS852420_01882</name>
</gene>
<dbReference type="AlphaFoldDB" id="A0A173T3I8"/>
<dbReference type="Proteomes" id="UP000095495">
    <property type="component" value="Unassembled WGS sequence"/>
</dbReference>
<sequence length="225" mass="24948">MLRKNWHRKLSARLSGNQGYRLTEQLNNVPDAEITGTIQNEKQNIIKQYESYLPTNSWSPGSISKSFSSEKDALAYIGYKNLRSFALPQKADSISVNATADKKGNICYISLSELYSCADGQINVTAAADLYTESSNIGSYIDMDYPSYEETPDAVSTNELYTTASGDTWQLITTTSQGDDFNDSIDAYRTEDTILYGIHIGYPSNLKESAQAELKKILENGIGQN</sequence>
<protein>
    <submittedName>
        <fullName evidence="1">Uncharacterized protein</fullName>
    </submittedName>
</protein>
<name>A0A173T3I8_9FIRM</name>
<proteinExistence type="predicted"/>